<dbReference type="InterPro" id="IPR036188">
    <property type="entry name" value="FAD/NAD-bd_sf"/>
</dbReference>
<dbReference type="GO" id="GO:0005968">
    <property type="term" value="C:Rab-protein geranylgeranyltransferase complex"/>
    <property type="evidence" value="ECO:0007669"/>
    <property type="project" value="TreeGrafter"/>
</dbReference>
<feature type="compositionally biased region" description="Low complexity" evidence="2">
    <location>
        <begin position="580"/>
        <end position="592"/>
    </location>
</feature>
<dbReference type="PRINTS" id="PR00891">
    <property type="entry name" value="RABGDIREP"/>
</dbReference>
<dbReference type="GO" id="GO:0005634">
    <property type="term" value="C:nucleus"/>
    <property type="evidence" value="ECO:0007669"/>
    <property type="project" value="TreeGrafter"/>
</dbReference>
<dbReference type="Gene3D" id="3.50.50.60">
    <property type="entry name" value="FAD/NAD(P)-binding domain"/>
    <property type="match status" value="1"/>
</dbReference>
<sequence>MELQLDRSDFDVVVIGTGLVESIVAAAAARAGQSVLQLDPCDHYGGGWASLRLEELRSLLTAADAPGSAAAAAGVRGAQLWERPGADLGPPRQYCLDLAPKVAYGAGPLIQLLLGSGAHHYLEFKLLQGSYLADACSGTTQLRSVPSSRSEVFKDRQLSPVQKRSLMRFLKAAAEALEGEGPLKDAFGAQPVEQLLKQQGLDEQLRQSLLHGLLLADDSCVAGGAAPPAQRRLTGAEALHRLRTFVQSVGRYGAGTGPFLTPMYGCGELPQAFSRVAAVAGAVQVLRCGVAGLSFDEHTFSCDGVELASGQAVRCRQLAANAAALEEWVATFHPPVAAGSTHRCCAVLDRPLVPGEQHSMVVVLPTTAGSVVRALALGSSTAVCPPGKHLVYLWVDAGSGDAGSSAAGSSSSSSTSGQPAAVEALLPALAALADTCALQPSSSSSNVDAAAGAAAGAAASEQDAGAGLAGSGGASSSKPTALWAAFYTQDTRQLLLQPGRGEAGGGVGRWPANVTLCPGPDSSATFVSAVEAAKQCYWRLFPAAEAAEGEAAAAAAEAAFPLDPGHPRAEPEGDDDDDNAAAAGAAVPAAGDADSDDEAVAALQAALRQLSTAEQQQRGGPEEQQHNDPAVLEKRAQKEAQLDAEVKSMLAAMPGRVPGWERRRVMLIDRYCLEEGKRCIMWDDDGAGFYLMLNWDWLHNRPAHPPQGEEAAGQGWWVNLKQMFRLPLLDDTVPDAAMAAWIDKHTMAVHHHFLSKLGKLRRDATSGKVWLDDPYWRQLQELPRAKWETAGEAGACASSDGGKGAAAAAAAPDLQRSTNLLAEEPRD</sequence>
<gene>
    <name evidence="3" type="ORF">C2E20_6008</name>
</gene>
<dbReference type="Gene3D" id="1.10.405.10">
    <property type="entry name" value="Guanine Nucleotide Dissociation Inhibitor, domain 1"/>
    <property type="match status" value="1"/>
</dbReference>
<dbReference type="PANTHER" id="PTHR11787:SF4">
    <property type="entry name" value="CHM, RAB ESCORT PROTEIN 1"/>
    <property type="match status" value="1"/>
</dbReference>
<dbReference type="EMBL" id="LHPF02000019">
    <property type="protein sequence ID" value="PSC70562.1"/>
    <property type="molecule type" value="Genomic_DNA"/>
</dbReference>
<feature type="compositionally biased region" description="Basic and acidic residues" evidence="2">
    <location>
        <begin position="620"/>
        <end position="629"/>
    </location>
</feature>
<reference evidence="3 4" key="1">
    <citation type="journal article" date="2018" name="Plant J.">
        <title>Genome sequences of Chlorella sorokiniana UTEX 1602 and Micractinium conductrix SAG 241.80: implications to maltose excretion by a green alga.</title>
        <authorList>
            <person name="Arriola M.B."/>
            <person name="Velmurugan N."/>
            <person name="Zhang Y."/>
            <person name="Plunkett M.H."/>
            <person name="Hondzo H."/>
            <person name="Barney B.M."/>
        </authorList>
    </citation>
    <scope>NUCLEOTIDE SEQUENCE [LARGE SCALE GENOMIC DNA]</scope>
    <source>
        <strain evidence="3 4">SAG 241.80</strain>
    </source>
</reference>
<dbReference type="GO" id="GO:0007264">
    <property type="term" value="P:small GTPase-mediated signal transduction"/>
    <property type="evidence" value="ECO:0007669"/>
    <property type="project" value="InterPro"/>
</dbReference>
<dbReference type="SUPFAM" id="SSF51905">
    <property type="entry name" value="FAD/NAD(P)-binding domain"/>
    <property type="match status" value="1"/>
</dbReference>
<dbReference type="PANTHER" id="PTHR11787">
    <property type="entry name" value="RAB GDP-DISSOCIATION INHIBITOR"/>
    <property type="match status" value="1"/>
</dbReference>
<organism evidence="3 4">
    <name type="scientific">Micractinium conductrix</name>
    <dbReference type="NCBI Taxonomy" id="554055"/>
    <lineage>
        <taxon>Eukaryota</taxon>
        <taxon>Viridiplantae</taxon>
        <taxon>Chlorophyta</taxon>
        <taxon>core chlorophytes</taxon>
        <taxon>Trebouxiophyceae</taxon>
        <taxon>Chlorellales</taxon>
        <taxon>Chlorellaceae</taxon>
        <taxon>Chlorella clade</taxon>
        <taxon>Micractinium</taxon>
    </lineage>
</organism>
<dbReference type="STRING" id="554055.A0A2P6V901"/>
<dbReference type="Gene3D" id="3.30.519.10">
    <property type="entry name" value="Guanine Nucleotide Dissociation Inhibitor, domain 2"/>
    <property type="match status" value="1"/>
</dbReference>
<evidence type="ECO:0000256" key="1">
    <source>
        <dbReference type="ARBA" id="ARBA00005593"/>
    </source>
</evidence>
<feature type="region of interest" description="Disordered" evidence="2">
    <location>
        <begin position="790"/>
        <end position="827"/>
    </location>
</feature>
<name>A0A2P6V901_9CHLO</name>
<dbReference type="AlphaFoldDB" id="A0A2P6V901"/>
<evidence type="ECO:0000256" key="2">
    <source>
        <dbReference type="SAM" id="MobiDB-lite"/>
    </source>
</evidence>
<dbReference type="Proteomes" id="UP000239649">
    <property type="component" value="Unassembled WGS sequence"/>
</dbReference>
<dbReference type="GO" id="GO:0005829">
    <property type="term" value="C:cytosol"/>
    <property type="evidence" value="ECO:0007669"/>
    <property type="project" value="TreeGrafter"/>
</dbReference>
<dbReference type="GO" id="GO:0016740">
    <property type="term" value="F:transferase activity"/>
    <property type="evidence" value="ECO:0007669"/>
    <property type="project" value="UniProtKB-KW"/>
</dbReference>
<protein>
    <submittedName>
        <fullName evidence="3">Rab s geranylgeranyltransferase component A 2</fullName>
    </submittedName>
</protein>
<dbReference type="InterPro" id="IPR018203">
    <property type="entry name" value="GDP_dissociation_inhibitor"/>
</dbReference>
<feature type="region of interest" description="Disordered" evidence="2">
    <location>
        <begin position="561"/>
        <end position="597"/>
    </location>
</feature>
<evidence type="ECO:0000313" key="3">
    <source>
        <dbReference type="EMBL" id="PSC70562.1"/>
    </source>
</evidence>
<dbReference type="Pfam" id="PF00996">
    <property type="entry name" value="GDI"/>
    <property type="match status" value="1"/>
</dbReference>
<comment type="similarity">
    <text evidence="1">Belongs to the Rab GDI family.</text>
</comment>
<proteinExistence type="inferred from homology"/>
<feature type="compositionally biased region" description="Low complexity" evidence="2">
    <location>
        <begin position="610"/>
        <end position="619"/>
    </location>
</feature>
<evidence type="ECO:0000313" key="4">
    <source>
        <dbReference type="Proteomes" id="UP000239649"/>
    </source>
</evidence>
<feature type="compositionally biased region" description="Low complexity" evidence="2">
    <location>
        <begin position="793"/>
        <end position="811"/>
    </location>
</feature>
<dbReference type="GO" id="GO:0016192">
    <property type="term" value="P:vesicle-mediated transport"/>
    <property type="evidence" value="ECO:0007669"/>
    <property type="project" value="TreeGrafter"/>
</dbReference>
<keyword evidence="4" id="KW-1185">Reference proteome</keyword>
<accession>A0A2P6V901</accession>
<dbReference type="GO" id="GO:0005092">
    <property type="term" value="F:GDP-dissociation inhibitor activity"/>
    <property type="evidence" value="ECO:0007669"/>
    <property type="project" value="InterPro"/>
</dbReference>
<comment type="caution">
    <text evidence="3">The sequence shown here is derived from an EMBL/GenBank/DDBJ whole genome shotgun (WGS) entry which is preliminary data.</text>
</comment>
<dbReference type="OrthoDB" id="9446342at2759"/>
<feature type="region of interest" description="Disordered" evidence="2">
    <location>
        <begin position="610"/>
        <end position="629"/>
    </location>
</feature>